<feature type="compositionally biased region" description="Polar residues" evidence="1">
    <location>
        <begin position="81"/>
        <end position="95"/>
    </location>
</feature>
<dbReference type="Proteomes" id="UP000250275">
    <property type="component" value="Unassembled WGS sequence"/>
</dbReference>
<reference evidence="3 4" key="1">
    <citation type="submission" date="2015-07" db="EMBL/GenBank/DDBJ databases">
        <title>The genome of Eufriesea mexicana.</title>
        <authorList>
            <person name="Pan H."/>
            <person name="Kapheim K."/>
        </authorList>
    </citation>
    <scope>NUCLEOTIDE SEQUENCE [LARGE SCALE GENOMIC DNA]</scope>
    <source>
        <strain evidence="3">0111107269</strain>
        <tissue evidence="3">Whole body</tissue>
    </source>
</reference>
<dbReference type="EMBL" id="KQ770980">
    <property type="protein sequence ID" value="OAD52562.1"/>
    <property type="molecule type" value="Genomic_DNA"/>
</dbReference>
<feature type="region of interest" description="Disordered" evidence="1">
    <location>
        <begin position="953"/>
        <end position="979"/>
    </location>
</feature>
<dbReference type="InterPro" id="IPR001478">
    <property type="entry name" value="PDZ"/>
</dbReference>
<keyword evidence="4" id="KW-1185">Reference proteome</keyword>
<feature type="compositionally biased region" description="Basic and acidic residues" evidence="1">
    <location>
        <begin position="1508"/>
        <end position="1539"/>
    </location>
</feature>
<dbReference type="SMART" id="SM00228">
    <property type="entry name" value="PDZ"/>
    <property type="match status" value="1"/>
</dbReference>
<proteinExistence type="predicted"/>
<feature type="region of interest" description="Disordered" evidence="1">
    <location>
        <begin position="367"/>
        <end position="506"/>
    </location>
</feature>
<dbReference type="OrthoDB" id="123971at2759"/>
<keyword evidence="3" id="KW-0675">Receptor</keyword>
<feature type="compositionally biased region" description="Polar residues" evidence="1">
    <location>
        <begin position="1301"/>
        <end position="1312"/>
    </location>
</feature>
<dbReference type="PANTHER" id="PTHR46900:SF2">
    <property type="entry name" value="TYROSINE-PROTEIN PHOSPHATASE NON-RECEPTOR TYPE 13"/>
    <property type="match status" value="1"/>
</dbReference>
<dbReference type="Gene3D" id="2.30.42.10">
    <property type="match status" value="1"/>
</dbReference>
<evidence type="ECO:0000256" key="1">
    <source>
        <dbReference type="SAM" id="MobiDB-lite"/>
    </source>
</evidence>
<evidence type="ECO:0000259" key="2">
    <source>
        <dbReference type="PROSITE" id="PS50106"/>
    </source>
</evidence>
<feature type="region of interest" description="Disordered" evidence="1">
    <location>
        <begin position="1286"/>
        <end position="1356"/>
    </location>
</feature>
<dbReference type="PANTHER" id="PTHR46900">
    <property type="entry name" value="TYROSINE-PROTEIN PHOSPHATASE NON-RECEPTOR TYPE 13"/>
    <property type="match status" value="1"/>
</dbReference>
<feature type="region of interest" description="Disordered" evidence="1">
    <location>
        <begin position="81"/>
        <end position="102"/>
    </location>
</feature>
<feature type="compositionally biased region" description="Acidic residues" evidence="1">
    <location>
        <begin position="962"/>
        <end position="972"/>
    </location>
</feature>
<evidence type="ECO:0000313" key="4">
    <source>
        <dbReference type="Proteomes" id="UP000250275"/>
    </source>
</evidence>
<feature type="region of interest" description="Disordered" evidence="1">
    <location>
        <begin position="1481"/>
        <end position="1570"/>
    </location>
</feature>
<dbReference type="InterPro" id="IPR052074">
    <property type="entry name" value="NonRcpt_TyrProt_Phosphatase"/>
</dbReference>
<feature type="domain" description="PDZ" evidence="2">
    <location>
        <begin position="200"/>
        <end position="281"/>
    </location>
</feature>
<feature type="region of interest" description="Disordered" evidence="1">
    <location>
        <begin position="765"/>
        <end position="787"/>
    </location>
</feature>
<feature type="compositionally biased region" description="Basic and acidic residues" evidence="1">
    <location>
        <begin position="1286"/>
        <end position="1297"/>
    </location>
</feature>
<dbReference type="CDD" id="cd00136">
    <property type="entry name" value="PDZ_canonical"/>
    <property type="match status" value="1"/>
</dbReference>
<dbReference type="SUPFAM" id="SSF50156">
    <property type="entry name" value="PDZ domain-like"/>
    <property type="match status" value="1"/>
</dbReference>
<protein>
    <submittedName>
        <fullName evidence="3">Tyrosine-protein phosphatase non-receptor type 13</fullName>
    </submittedName>
</protein>
<name>A0A310SGM3_9HYME</name>
<gene>
    <name evidence="3" type="ORF">WN48_00848</name>
</gene>
<organism evidence="3 4">
    <name type="scientific">Eufriesea mexicana</name>
    <dbReference type="NCBI Taxonomy" id="516756"/>
    <lineage>
        <taxon>Eukaryota</taxon>
        <taxon>Metazoa</taxon>
        <taxon>Ecdysozoa</taxon>
        <taxon>Arthropoda</taxon>
        <taxon>Hexapoda</taxon>
        <taxon>Insecta</taxon>
        <taxon>Pterygota</taxon>
        <taxon>Neoptera</taxon>
        <taxon>Endopterygota</taxon>
        <taxon>Hymenoptera</taxon>
        <taxon>Apocrita</taxon>
        <taxon>Aculeata</taxon>
        <taxon>Apoidea</taxon>
        <taxon>Anthophila</taxon>
        <taxon>Apidae</taxon>
        <taxon>Eufriesea</taxon>
    </lineage>
</organism>
<feature type="compositionally biased region" description="Basic and acidic residues" evidence="1">
    <location>
        <begin position="1481"/>
        <end position="1499"/>
    </location>
</feature>
<sequence>MKNDGKIYNCPRIELETETECGYSLPKIISGDVDQLEKPDNPEELYAAINKVGISRKNEFPVPDEVWDVSDVKKSLHKMKTSSLPNYGTSRQSGGYRTPSLPRRLGVKMGTRAIYSSLVQKDTALTDDMESLSLKSDTESSIQSLSARSTESPLPEAYVLNADIRTDDETFRVTEDESMSVSLAARLEELSFAEERILQTIKLERGHGGSIGLQVTEGNDGGVYVQAVSVGGSADMAGNVNKGDRIVAINGQNLLHLRYEDALKMLQSSSDTIELVLSQATSRKNATSRQNHEQPAENNYLNDIRFDMSSEADTSSMTNKWLVQRTTDVASVQNTSSAYSSAASSAMGNHNANSLYMADLVDNGALKSAKSASSTPPVPPRRKKRKAKPAAIARSPEGMSPTRLRKSDRKRLAPQPPPLPPRAIRRIRSHVARDQPEGTTLNAPTADDAEETLNSLSSSETGETQSSVQLEDADSVRNGRTSNDEDDSDDRCGPSRVTSSPQERPFLFETYARKETNKYPPLFFTLHDFQNVMSNTLQHEDDTDSKQEYASTIQDSFRKSFRNSFRKFFEKSLDDDENELCFRVTTTNLPFGKCLDRWSTTFADHFIENLEEPDRFIFEDYMDRSNKVNVRRSAGPMCYDSYEEEPTVPRLTKVRFVIESSRSPTPDHELDNDVVCDSLQSIDPPKKEEEVSWNRGSSVQLTDITDNTDCRDTSEVFGGGQGCKEEPDEFGDVPFSSILKTRNGSVEWCSLENATSFIETIDKGSEDDRVNSNNSSRDSTGFDSPDESFHSAWTLRKLKIADVSKAELSLIKSKTECRSVFAGIRDDCWNRPPEDNGFAWDTVPNNVEDNKESVDERDSTNETCEHVNNVTSSELISEAKNRIDDDIYELIRNKVNGNFIEQSPMIREEEWIQASEQKSTINKTNVCDEELITNEVESSLTKEHLVSNKIETKISETTSSAEGDEGIDEQQETEVRSFDKSTGEYRRKLFVNESLRNLTNHCDFLASDSDNQSQDSDVKDDNLATCDTPLNVDLRKSPHLTREDEEDEVPDIPMIPKLPPKTQSNFLDDEFLETKGNISVPVSIRRNSFLENMLSDDTDQTWTSCRIIAAHPKSSVTQEESKDRRENTLVTRLNESIKMDSEIQRILQESKESLKRIESTLPSSTIPKKVTETSKKSAGEVKCDVLNELLVNFSNIRLKPVNSEKRHILEDHIEVTISSHEKNGKEEIELRSDSHDRSFRVRNSDSSMETTKKTKETNETLHLNPKASMASQWQYAASLTTRKIQDQERNKCNESSEKPCVSSSISATTNIEPINFHETPKNREASSDRDEDMPETGLKRDEGTKNEDHSAPTRNVTKLHVEWTQRDAVEKVSDDVSSRGATESSLECLQKAVCSEKTDAKDESHNRGAIARQLDLSMRTGSGDKSAIARRISRPHCNNNDNNRAVTPVAVSDDQSRDTVTITPGRVRSFIKYYEIRREATTDKDSKTNDRVDRDRVPEHGSVYSIRRGLEARANEARSFDGQRKDNRHLPIADKDSRRSIGLTRMDVKSPTTVEKSRTEDSSELDDSVADGAADGRVEAKMALTHVSPAMSPSDSNTRPGKAKRKKSVKFQGGFTVIGARCPDENGSAGSPAGQTEDLIEEKRAPDRLTLKEHVLEQRVDFHSGQQEGLQADSRAFEHRETAAQIQAAAKCEDCSGINRFVPKPETPRLVFYCTV</sequence>
<feature type="compositionally biased region" description="Low complexity" evidence="1">
    <location>
        <begin position="452"/>
        <end position="464"/>
    </location>
</feature>
<evidence type="ECO:0000313" key="3">
    <source>
        <dbReference type="EMBL" id="OAD52562.1"/>
    </source>
</evidence>
<dbReference type="PROSITE" id="PS50106">
    <property type="entry name" value="PDZ"/>
    <property type="match status" value="1"/>
</dbReference>
<accession>A0A310SGM3</accession>
<feature type="region of interest" description="Disordered" evidence="1">
    <location>
        <begin position="1584"/>
        <end position="1610"/>
    </location>
</feature>
<dbReference type="InterPro" id="IPR036034">
    <property type="entry name" value="PDZ_sf"/>
</dbReference>
<feature type="region of interest" description="Disordered" evidence="1">
    <location>
        <begin position="1224"/>
        <end position="1257"/>
    </location>
</feature>
<feature type="compositionally biased region" description="Basic and acidic residues" evidence="1">
    <location>
        <begin position="1224"/>
        <end position="1243"/>
    </location>
</feature>
<feature type="compositionally biased region" description="Basic and acidic residues" evidence="1">
    <location>
        <begin position="1337"/>
        <end position="1351"/>
    </location>
</feature>
<feature type="compositionally biased region" description="Basic and acidic residues" evidence="1">
    <location>
        <begin position="1318"/>
        <end position="1328"/>
    </location>
</feature>
<dbReference type="Pfam" id="PF00595">
    <property type="entry name" value="PDZ"/>
    <property type="match status" value="1"/>
</dbReference>